<organism evidence="2 3">
    <name type="scientific">Streptomyces gossypii</name>
    <dbReference type="NCBI Taxonomy" id="2883101"/>
    <lineage>
        <taxon>Bacteria</taxon>
        <taxon>Bacillati</taxon>
        <taxon>Actinomycetota</taxon>
        <taxon>Actinomycetes</taxon>
        <taxon>Kitasatosporales</taxon>
        <taxon>Streptomycetaceae</taxon>
        <taxon>Streptomyces</taxon>
    </lineage>
</organism>
<name>A0ABT2JWF6_9ACTN</name>
<protein>
    <submittedName>
        <fullName evidence="2">Uncharacterized protein</fullName>
    </submittedName>
</protein>
<dbReference type="RefSeq" id="WP_260219553.1">
    <property type="nucleotide sequence ID" value="NZ_JAJAGO010000009.1"/>
</dbReference>
<reference evidence="2 3" key="1">
    <citation type="submission" date="2021-10" db="EMBL/GenBank/DDBJ databases">
        <title>Streptomyces gossypii sp. nov., isolated from soil collected from cotton field.</title>
        <authorList>
            <person name="Ge X."/>
            <person name="Chen X."/>
            <person name="Liu W."/>
        </authorList>
    </citation>
    <scope>NUCLEOTIDE SEQUENCE [LARGE SCALE GENOMIC DNA]</scope>
    <source>
        <strain evidence="2 3">N2-109</strain>
    </source>
</reference>
<dbReference type="Proteomes" id="UP001156389">
    <property type="component" value="Unassembled WGS sequence"/>
</dbReference>
<proteinExistence type="predicted"/>
<feature type="region of interest" description="Disordered" evidence="1">
    <location>
        <begin position="1"/>
        <end position="23"/>
    </location>
</feature>
<keyword evidence="3" id="KW-1185">Reference proteome</keyword>
<gene>
    <name evidence="2" type="ORF">LHJ74_20390</name>
</gene>
<evidence type="ECO:0000313" key="2">
    <source>
        <dbReference type="EMBL" id="MCT2592232.1"/>
    </source>
</evidence>
<evidence type="ECO:0000256" key="1">
    <source>
        <dbReference type="SAM" id="MobiDB-lite"/>
    </source>
</evidence>
<evidence type="ECO:0000313" key="3">
    <source>
        <dbReference type="Proteomes" id="UP001156389"/>
    </source>
</evidence>
<dbReference type="EMBL" id="JAJAGO010000009">
    <property type="protein sequence ID" value="MCT2592232.1"/>
    <property type="molecule type" value="Genomic_DNA"/>
</dbReference>
<dbReference type="Pfam" id="PF25673">
    <property type="entry name" value="Terminase_7"/>
    <property type="match status" value="1"/>
</dbReference>
<comment type="caution">
    <text evidence="2">The sequence shown here is derived from an EMBL/GenBank/DDBJ whole genome shotgun (WGS) entry which is preliminary data.</text>
</comment>
<accession>A0ABT2JWF6</accession>
<sequence length="127" mass="13783">MPKQRDPSRPFSRAHRGQGRTGSLVMLPAAGCTLPVPPLPTGRQWTDADRERWAELWQSPQATQWDDTVRGTVAVLLVYEAAILAGEASAWQAQEARHAGEALGLTPRAMIALGWRIIDGGTEEGQG</sequence>
<dbReference type="InterPro" id="IPR057972">
    <property type="entry name" value="Terminase_7"/>
</dbReference>